<sequence length="130" mass="15718">MTCFLENVTKARPDNQTVTSLKWFNRRFIFINKAFHCTTGNQLLKIERKIDKETIFVHSYTRLKRIKRPVIFRELVWSIMGYNSPIMQMDRDTLPYVEEFRDFFLKRSIDYEKTPSLVAIHKFVKTIETF</sequence>
<proteinExistence type="predicted"/>
<protein>
    <submittedName>
        <fullName evidence="1">Uncharacterized protein</fullName>
    </submittedName>
</protein>
<evidence type="ECO:0000313" key="1">
    <source>
        <dbReference type="EMBL" id="CAI9719429.1"/>
    </source>
</evidence>
<evidence type="ECO:0000313" key="2">
    <source>
        <dbReference type="Proteomes" id="UP001162480"/>
    </source>
</evidence>
<dbReference type="EMBL" id="OX597816">
    <property type="protein sequence ID" value="CAI9719429.1"/>
    <property type="molecule type" value="Genomic_DNA"/>
</dbReference>
<accession>A0AA36APR7</accession>
<dbReference type="AlphaFoldDB" id="A0AA36APR7"/>
<reference evidence="1" key="1">
    <citation type="submission" date="2023-08" db="EMBL/GenBank/DDBJ databases">
        <authorList>
            <person name="Alioto T."/>
            <person name="Alioto T."/>
            <person name="Gomez Garrido J."/>
        </authorList>
    </citation>
    <scope>NUCLEOTIDE SEQUENCE</scope>
</reference>
<keyword evidence="2" id="KW-1185">Reference proteome</keyword>
<organism evidence="1 2">
    <name type="scientific">Octopus vulgaris</name>
    <name type="common">Common octopus</name>
    <dbReference type="NCBI Taxonomy" id="6645"/>
    <lineage>
        <taxon>Eukaryota</taxon>
        <taxon>Metazoa</taxon>
        <taxon>Spiralia</taxon>
        <taxon>Lophotrochozoa</taxon>
        <taxon>Mollusca</taxon>
        <taxon>Cephalopoda</taxon>
        <taxon>Coleoidea</taxon>
        <taxon>Octopodiformes</taxon>
        <taxon>Octopoda</taxon>
        <taxon>Incirrata</taxon>
        <taxon>Octopodidae</taxon>
        <taxon>Octopus</taxon>
    </lineage>
</organism>
<name>A0AA36APR7_OCTVU</name>
<gene>
    <name evidence="1" type="ORF">OCTVUL_1B020954</name>
</gene>
<dbReference type="Proteomes" id="UP001162480">
    <property type="component" value="Chromosome 3"/>
</dbReference>